<accession>A0AAV0B3Z1</accession>
<comment type="caution">
    <text evidence="1">The sequence shown here is derived from an EMBL/GenBank/DDBJ whole genome shotgun (WGS) entry which is preliminary data.</text>
</comment>
<proteinExistence type="predicted"/>
<dbReference type="Proteomes" id="UP001153365">
    <property type="component" value="Unassembled WGS sequence"/>
</dbReference>
<evidence type="ECO:0000313" key="2">
    <source>
        <dbReference type="Proteomes" id="UP001153365"/>
    </source>
</evidence>
<organism evidence="1 2">
    <name type="scientific">Phakopsora pachyrhizi</name>
    <name type="common">Asian soybean rust disease fungus</name>
    <dbReference type="NCBI Taxonomy" id="170000"/>
    <lineage>
        <taxon>Eukaryota</taxon>
        <taxon>Fungi</taxon>
        <taxon>Dikarya</taxon>
        <taxon>Basidiomycota</taxon>
        <taxon>Pucciniomycotina</taxon>
        <taxon>Pucciniomycetes</taxon>
        <taxon>Pucciniales</taxon>
        <taxon>Phakopsoraceae</taxon>
        <taxon>Phakopsora</taxon>
    </lineage>
</organism>
<sequence length="76" mass="8589">MKHLAKSYHSGNLFDYNPISNSDANSFEDDGQEDNVKTDNESVKLNEEDIGCCVIAWLVEGFKGESNLYDHWLGYA</sequence>
<reference evidence="1" key="1">
    <citation type="submission" date="2022-06" db="EMBL/GenBank/DDBJ databases">
        <authorList>
            <consortium name="SYNGENTA / RWTH Aachen University"/>
        </authorList>
    </citation>
    <scope>NUCLEOTIDE SEQUENCE</scope>
</reference>
<name>A0AAV0B3Z1_PHAPC</name>
<gene>
    <name evidence="1" type="ORF">PPACK8108_LOCUS12423</name>
</gene>
<keyword evidence="2" id="KW-1185">Reference proteome</keyword>
<dbReference type="EMBL" id="CALTRL010002980">
    <property type="protein sequence ID" value="CAH7677289.1"/>
    <property type="molecule type" value="Genomic_DNA"/>
</dbReference>
<protein>
    <submittedName>
        <fullName evidence="1">Uncharacterized protein</fullName>
    </submittedName>
</protein>
<evidence type="ECO:0000313" key="1">
    <source>
        <dbReference type="EMBL" id="CAH7677289.1"/>
    </source>
</evidence>
<dbReference type="AlphaFoldDB" id="A0AAV0B3Z1"/>